<feature type="transmembrane region" description="Helical" evidence="6">
    <location>
        <begin position="59"/>
        <end position="78"/>
    </location>
</feature>
<proteinExistence type="inferred from homology"/>
<comment type="subcellular location">
    <subcellularLocation>
        <location evidence="1">Membrane</location>
    </subcellularLocation>
</comment>
<dbReference type="Proteomes" id="UP000494040">
    <property type="component" value="Unassembled WGS sequence"/>
</dbReference>
<evidence type="ECO:0000256" key="5">
    <source>
        <dbReference type="ARBA" id="ARBA00023136"/>
    </source>
</evidence>
<evidence type="ECO:0000256" key="4">
    <source>
        <dbReference type="ARBA" id="ARBA00022989"/>
    </source>
</evidence>
<organism evidence="8 9">
    <name type="scientific">Cimex lectularius</name>
    <name type="common">Bed bug</name>
    <name type="synonym">Acanthia lectularia</name>
    <dbReference type="NCBI Taxonomy" id="79782"/>
    <lineage>
        <taxon>Eukaryota</taxon>
        <taxon>Metazoa</taxon>
        <taxon>Ecdysozoa</taxon>
        <taxon>Arthropoda</taxon>
        <taxon>Hexapoda</taxon>
        <taxon>Insecta</taxon>
        <taxon>Pterygota</taxon>
        <taxon>Neoptera</taxon>
        <taxon>Paraneoptera</taxon>
        <taxon>Hemiptera</taxon>
        <taxon>Heteroptera</taxon>
        <taxon>Panheteroptera</taxon>
        <taxon>Cimicomorpha</taxon>
        <taxon>Cimicidae</taxon>
        <taxon>Cimex</taxon>
    </lineage>
</organism>
<feature type="transmembrane region" description="Helical" evidence="6">
    <location>
        <begin position="215"/>
        <end position="241"/>
    </location>
</feature>
<dbReference type="AlphaFoldDB" id="A0A8I6RFL8"/>
<evidence type="ECO:0000256" key="3">
    <source>
        <dbReference type="ARBA" id="ARBA00022692"/>
    </source>
</evidence>
<gene>
    <name evidence="8" type="primary">106663784</name>
</gene>
<evidence type="ECO:0000256" key="2">
    <source>
        <dbReference type="ARBA" id="ARBA00010663"/>
    </source>
</evidence>
<dbReference type="InterPro" id="IPR000276">
    <property type="entry name" value="GPCR_Rhodpsn"/>
</dbReference>
<keyword evidence="9" id="KW-1185">Reference proteome</keyword>
<dbReference type="EnsemblMetazoa" id="XM_014388875.2">
    <property type="protein sequence ID" value="XP_014244361.1"/>
    <property type="gene ID" value="LOC106663784"/>
</dbReference>
<dbReference type="OrthoDB" id="5864054at2759"/>
<dbReference type="Gene3D" id="1.20.1070.10">
    <property type="entry name" value="Rhodopsin 7-helix transmembrane proteins"/>
    <property type="match status" value="1"/>
</dbReference>
<evidence type="ECO:0000259" key="7">
    <source>
        <dbReference type="PROSITE" id="PS50262"/>
    </source>
</evidence>
<dbReference type="InterPro" id="IPR019427">
    <property type="entry name" value="7TM_GPCR_serpentine_rcpt_Srw"/>
</dbReference>
<name>A0A8I6RFL8_CIMLE</name>
<accession>A0A8I6RFL8</accession>
<dbReference type="PANTHER" id="PTHR46273">
    <property type="entry name" value="MYOSUPPRESSIN RECEPTOR 1, ISOFORM B-RELATED"/>
    <property type="match status" value="1"/>
</dbReference>
<protein>
    <recommendedName>
        <fullName evidence="7">G-protein coupled receptors family 1 profile domain-containing protein</fullName>
    </recommendedName>
</protein>
<reference evidence="8" key="1">
    <citation type="submission" date="2022-01" db="UniProtKB">
        <authorList>
            <consortium name="EnsemblMetazoa"/>
        </authorList>
    </citation>
    <scope>IDENTIFICATION</scope>
</reference>
<dbReference type="PROSITE" id="PS50262">
    <property type="entry name" value="G_PROTEIN_RECEP_F1_2"/>
    <property type="match status" value="1"/>
</dbReference>
<evidence type="ECO:0000256" key="1">
    <source>
        <dbReference type="ARBA" id="ARBA00004370"/>
    </source>
</evidence>
<sequence>MNVSGLNEPYCGSAFAEINAFYRPVHGYVSLIVCIFGCVANLLNIVVLTRREMSSPTNAILTGLAVADLLVMLEYIPFTWHMYLRKSRHTHYTYGWGVFVLAHSHFAQVCHTISIWLTVTLAVWRYIAVAYPQRNRDWCGMQRTVMAIAFGYIISPILNIPLFLAFDIQPRVIRVNEYGMTQTKNSSNVHNQTIYVVNVSELGAANDNLLADINFWVYSVVIKIIPCIALTTLSGGLICALMEAKRRRDALTSGSRKTPRNIENERQTDRTTRMLLAVLLLFLITELPQGILGLMSILLGKRFFEECYNKLGDMMDILALINSAINFMIYCAMSRQFRTTFSLLFRPRWLPVPQVDNGNNHNHTTTMVTQV</sequence>
<feature type="transmembrane region" description="Helical" evidence="6">
    <location>
        <begin position="317"/>
        <end position="333"/>
    </location>
</feature>
<keyword evidence="3 6" id="KW-0812">Transmembrane</keyword>
<dbReference type="GO" id="GO:0008528">
    <property type="term" value="F:G protein-coupled peptide receptor activity"/>
    <property type="evidence" value="ECO:0007669"/>
    <property type="project" value="InterPro"/>
</dbReference>
<feature type="domain" description="G-protein coupled receptors family 1 profile" evidence="7">
    <location>
        <begin position="40"/>
        <end position="330"/>
    </location>
</feature>
<dbReference type="InterPro" id="IPR017452">
    <property type="entry name" value="GPCR_Rhodpsn_7TM"/>
</dbReference>
<feature type="transmembrane region" description="Helical" evidence="6">
    <location>
        <begin position="25"/>
        <end position="47"/>
    </location>
</feature>
<dbReference type="CDD" id="cd14978">
    <property type="entry name" value="7tmA_FMRFamide_R-like"/>
    <property type="match status" value="1"/>
</dbReference>
<evidence type="ECO:0000313" key="9">
    <source>
        <dbReference type="Proteomes" id="UP000494040"/>
    </source>
</evidence>
<evidence type="ECO:0000313" key="8">
    <source>
        <dbReference type="EnsemblMetazoa" id="XP_014244361.1"/>
    </source>
</evidence>
<keyword evidence="4 6" id="KW-1133">Transmembrane helix</keyword>
<keyword evidence="5 6" id="KW-0472">Membrane</keyword>
<dbReference type="PANTHER" id="PTHR46273:SF15">
    <property type="entry name" value="MYOSUPPRESSIN RECEPTOR 1, ISOFORM B-RELATED"/>
    <property type="match status" value="1"/>
</dbReference>
<dbReference type="OMA" id="KLSYGWA"/>
<feature type="transmembrane region" description="Helical" evidence="6">
    <location>
        <begin position="98"/>
        <end position="124"/>
    </location>
</feature>
<feature type="transmembrane region" description="Helical" evidence="6">
    <location>
        <begin position="274"/>
        <end position="297"/>
    </location>
</feature>
<dbReference type="KEGG" id="clec:106663784"/>
<dbReference type="GO" id="GO:0005886">
    <property type="term" value="C:plasma membrane"/>
    <property type="evidence" value="ECO:0007669"/>
    <property type="project" value="TreeGrafter"/>
</dbReference>
<feature type="transmembrane region" description="Helical" evidence="6">
    <location>
        <begin position="145"/>
        <end position="166"/>
    </location>
</feature>
<dbReference type="PRINTS" id="PR00237">
    <property type="entry name" value="GPCRRHODOPSN"/>
</dbReference>
<dbReference type="SUPFAM" id="SSF81321">
    <property type="entry name" value="Family A G protein-coupled receptor-like"/>
    <property type="match status" value="1"/>
</dbReference>
<evidence type="ECO:0000256" key="6">
    <source>
        <dbReference type="SAM" id="Phobius"/>
    </source>
</evidence>
<dbReference type="InterPro" id="IPR053219">
    <property type="entry name" value="GPCR_Dmsr-1"/>
</dbReference>
<comment type="similarity">
    <text evidence="2">Belongs to the G-protein coupled receptor 1 family.</text>
</comment>
<dbReference type="Pfam" id="PF10324">
    <property type="entry name" value="7TM_GPCR_Srw"/>
    <property type="match status" value="1"/>
</dbReference>